<dbReference type="AlphaFoldDB" id="A0A6V7PWC6"/>
<evidence type="ECO:0000256" key="5">
    <source>
        <dbReference type="ARBA" id="ARBA00023180"/>
    </source>
</evidence>
<sequence>MAEPKNLKNLLSALGLMSILFSIPIVLSVILYRSDDFDPVPLPGGDYFYSLPSVAVPEHRDQILRDSERVGEGLLPGPEDLAYDAENGLLYTGCLDGWIRRVWLAGKDELKVEDWVHIGGRPLGLAFAPDRSLVVADAHKGLLRVKPDGNVELLTDEAEGLKFGLTDGVDVASDGLIYFTDASYKYSLEMHMMDILSGRPHGRLISFDPSTNRTVVLVRDLYFANGVALSPDQKCLIFCESVLRRCRRYYIHGEKKGTIDDFIENLPGFPDNIHNDGEGRYWIGLSAGRTLIMDTLFKYPILRKFVISLVKFVAVPLNLKDSGVLSVSLEGQPLSLYSDPGLVLATSGLKIGKHLYYGSLHKSYISRIDLTRSGASSN</sequence>
<feature type="domain" description="Strictosidine synthase conserved region" evidence="6">
    <location>
        <begin position="167"/>
        <end position="253"/>
    </location>
</feature>
<keyword evidence="5" id="KW-0325">Glycoprotein</keyword>
<keyword evidence="3" id="KW-0597">Phosphoprotein</keyword>
<comment type="similarity">
    <text evidence="2">Belongs to the strictosidine synthase family.</text>
</comment>
<evidence type="ECO:0000256" key="4">
    <source>
        <dbReference type="ARBA" id="ARBA00022554"/>
    </source>
</evidence>
<proteinExistence type="inferred from homology"/>
<dbReference type="GO" id="GO:0016787">
    <property type="term" value="F:hydrolase activity"/>
    <property type="evidence" value="ECO:0007669"/>
    <property type="project" value="TreeGrafter"/>
</dbReference>
<comment type="subcellular location">
    <subcellularLocation>
        <location evidence="1">Vacuole</location>
    </subcellularLocation>
</comment>
<protein>
    <recommendedName>
        <fullName evidence="6">Strictosidine synthase conserved region domain-containing protein</fullName>
    </recommendedName>
</protein>
<dbReference type="Pfam" id="PF20067">
    <property type="entry name" value="SSL_N"/>
    <property type="match status" value="1"/>
</dbReference>
<reference evidence="7" key="1">
    <citation type="submission" date="2020-07" db="EMBL/GenBank/DDBJ databases">
        <authorList>
            <person name="Lin J."/>
        </authorList>
    </citation>
    <scope>NUCLEOTIDE SEQUENCE</scope>
</reference>
<keyword evidence="4" id="KW-0926">Vacuole</keyword>
<organism evidence="7">
    <name type="scientific">Ananas comosus var. bracteatus</name>
    <name type="common">red pineapple</name>
    <dbReference type="NCBI Taxonomy" id="296719"/>
    <lineage>
        <taxon>Eukaryota</taxon>
        <taxon>Viridiplantae</taxon>
        <taxon>Streptophyta</taxon>
        <taxon>Embryophyta</taxon>
        <taxon>Tracheophyta</taxon>
        <taxon>Spermatophyta</taxon>
        <taxon>Magnoliopsida</taxon>
        <taxon>Liliopsida</taxon>
        <taxon>Poales</taxon>
        <taxon>Bromeliaceae</taxon>
        <taxon>Bromelioideae</taxon>
        <taxon>Ananas</taxon>
    </lineage>
</organism>
<evidence type="ECO:0000313" key="7">
    <source>
        <dbReference type="EMBL" id="CAD1835214.1"/>
    </source>
</evidence>
<evidence type="ECO:0000259" key="6">
    <source>
        <dbReference type="Pfam" id="PF03088"/>
    </source>
</evidence>
<dbReference type="GO" id="GO:0012505">
    <property type="term" value="C:endomembrane system"/>
    <property type="evidence" value="ECO:0007669"/>
    <property type="project" value="TreeGrafter"/>
</dbReference>
<dbReference type="GO" id="GO:0005773">
    <property type="term" value="C:vacuole"/>
    <property type="evidence" value="ECO:0007669"/>
    <property type="project" value="UniProtKB-SubCell"/>
</dbReference>
<dbReference type="SUPFAM" id="SSF63829">
    <property type="entry name" value="Calcium-dependent phosphotriesterase"/>
    <property type="match status" value="1"/>
</dbReference>
<dbReference type="PANTHER" id="PTHR10426:SF88">
    <property type="entry name" value="ADIPOCYTE PLASMA MEMBRANE-ASSOCIATED PROTEIN HEMOMUCIN-RELATED"/>
    <property type="match status" value="1"/>
</dbReference>
<accession>A0A6V7PWC6</accession>
<dbReference type="Pfam" id="PF03088">
    <property type="entry name" value="Str_synth"/>
    <property type="match status" value="1"/>
</dbReference>
<dbReference type="EMBL" id="LR862153">
    <property type="protein sequence ID" value="CAD1835214.1"/>
    <property type="molecule type" value="Genomic_DNA"/>
</dbReference>
<name>A0A6V7PWC6_ANACO</name>
<gene>
    <name evidence="7" type="ORF">CB5_LOCUS18425</name>
</gene>
<dbReference type="InterPro" id="IPR018119">
    <property type="entry name" value="Strictosidine_synth_cons-reg"/>
</dbReference>
<evidence type="ECO:0000256" key="1">
    <source>
        <dbReference type="ARBA" id="ARBA00004116"/>
    </source>
</evidence>
<dbReference type="InterPro" id="IPR011042">
    <property type="entry name" value="6-blade_b-propeller_TolB-like"/>
</dbReference>
<evidence type="ECO:0000256" key="3">
    <source>
        <dbReference type="ARBA" id="ARBA00022553"/>
    </source>
</evidence>
<dbReference type="Gene3D" id="2.120.10.30">
    <property type="entry name" value="TolB, C-terminal domain"/>
    <property type="match status" value="1"/>
</dbReference>
<evidence type="ECO:0000256" key="2">
    <source>
        <dbReference type="ARBA" id="ARBA00009191"/>
    </source>
</evidence>
<dbReference type="PANTHER" id="PTHR10426">
    <property type="entry name" value="STRICTOSIDINE SYNTHASE-RELATED"/>
    <property type="match status" value="1"/>
</dbReference>